<keyword evidence="7 9" id="KW-0472">Membrane</keyword>
<reference evidence="10" key="1">
    <citation type="submission" date="2014-05" db="EMBL/GenBank/DDBJ databases">
        <title>The genome and life-stage specific transcriptomes of Globodera pallida elucidate key aspects of plant parasitism by a cyst nematode.</title>
        <authorList>
            <person name="Cotton J.A."/>
            <person name="Lilley C.J."/>
            <person name="Jones L.M."/>
            <person name="Kikuchi T."/>
            <person name="Reid A.J."/>
            <person name="Thorpe P."/>
            <person name="Tsai I.J."/>
            <person name="Beasley H."/>
            <person name="Blok V."/>
            <person name="Cock P.J.A."/>
            <person name="Van den Akker S.E."/>
            <person name="Holroyd N."/>
            <person name="Hunt M."/>
            <person name="Mantelin S."/>
            <person name="Naghra H."/>
            <person name="Pain A."/>
            <person name="Palomares-Rius J.E."/>
            <person name="Zarowiecki M."/>
            <person name="Berriman M."/>
            <person name="Jones J.T."/>
            <person name="Urwin P.E."/>
        </authorList>
    </citation>
    <scope>NUCLEOTIDE SEQUENCE [LARGE SCALE GENOMIC DNA]</scope>
    <source>
        <strain evidence="10">Lindley</strain>
    </source>
</reference>
<evidence type="ECO:0000256" key="4">
    <source>
        <dbReference type="ARBA" id="ARBA00022692"/>
    </source>
</evidence>
<sequence>MVKRDEKQLGNAVELTVVLLLQNGFKRANNEKEEPIHVNKWDGANVKNTLDDTVRKLIKDNYGWTERHTLANGRLALSFLAVAFAGFALLYDYLLPFPKSKIAYQWYVEKFTFFQAVEVVDDKSPPRHWKCYDDKYVLIAEYSQGTRSGSMKVVKSVAAYITEEGEVLVPLVKKEVDLLKKNLLKSD</sequence>
<evidence type="ECO:0000256" key="2">
    <source>
        <dbReference type="ARBA" id="ARBA00007324"/>
    </source>
</evidence>
<dbReference type="GO" id="GO:0005787">
    <property type="term" value="C:signal peptidase complex"/>
    <property type="evidence" value="ECO:0007669"/>
    <property type="project" value="UniProtKB-UniRule"/>
</dbReference>
<evidence type="ECO:0000313" key="11">
    <source>
        <dbReference type="WBParaSite" id="GPLIN_000941100"/>
    </source>
</evidence>
<evidence type="ECO:0000256" key="3">
    <source>
        <dbReference type="ARBA" id="ARBA00017057"/>
    </source>
</evidence>
<dbReference type="Proteomes" id="UP000050741">
    <property type="component" value="Unassembled WGS sequence"/>
</dbReference>
<proteinExistence type="inferred from homology"/>
<dbReference type="PANTHER" id="PTHR13085">
    <property type="entry name" value="MICROSOMAL SIGNAL PEPTIDASE 25 KDA SUBUNIT"/>
    <property type="match status" value="1"/>
</dbReference>
<evidence type="ECO:0000256" key="8">
    <source>
        <dbReference type="ARBA" id="ARBA00045608"/>
    </source>
</evidence>
<evidence type="ECO:0000256" key="5">
    <source>
        <dbReference type="ARBA" id="ARBA00022824"/>
    </source>
</evidence>
<protein>
    <recommendedName>
        <fullName evidence="3 9">Signal peptidase complex subunit 2</fullName>
    </recommendedName>
</protein>
<evidence type="ECO:0000256" key="1">
    <source>
        <dbReference type="ARBA" id="ARBA00004477"/>
    </source>
</evidence>
<dbReference type="Pfam" id="PF06703">
    <property type="entry name" value="SPC25"/>
    <property type="match status" value="1"/>
</dbReference>
<dbReference type="GO" id="GO:0045047">
    <property type="term" value="P:protein targeting to ER"/>
    <property type="evidence" value="ECO:0007669"/>
    <property type="project" value="TreeGrafter"/>
</dbReference>
<comment type="caution">
    <text evidence="9">Lacks conserved residue(s) required for the propagation of feature annotation.</text>
</comment>
<evidence type="ECO:0000256" key="6">
    <source>
        <dbReference type="ARBA" id="ARBA00022989"/>
    </source>
</evidence>
<name>A0A183C964_GLOPA</name>
<keyword evidence="10" id="KW-1185">Reference proteome</keyword>
<comment type="function">
    <text evidence="8 9">Component of the signal peptidase complex (SPC) which catalyzes the cleavage of N-terminal signal sequences from nascent proteins as they are translocated into the lumen of the endoplasmic reticulum. Enhances the enzymatic activity of SPC and facilitates the interactions between different components of the translocation site.</text>
</comment>
<evidence type="ECO:0000313" key="10">
    <source>
        <dbReference type="Proteomes" id="UP000050741"/>
    </source>
</evidence>
<keyword evidence="6 9" id="KW-1133">Transmembrane helix</keyword>
<dbReference type="AlphaFoldDB" id="A0A183C964"/>
<dbReference type="GO" id="GO:0008233">
    <property type="term" value="F:peptidase activity"/>
    <property type="evidence" value="ECO:0007669"/>
    <property type="project" value="UniProtKB-UniRule"/>
</dbReference>
<comment type="subcellular location">
    <subcellularLocation>
        <location evidence="1 9">Endoplasmic reticulum membrane</location>
        <topology evidence="1 9">Multi-pass membrane protein</topology>
    </subcellularLocation>
</comment>
<evidence type="ECO:0000256" key="7">
    <source>
        <dbReference type="ARBA" id="ARBA00023136"/>
    </source>
</evidence>
<accession>A0A183C964</accession>
<keyword evidence="4 9" id="KW-0812">Transmembrane</keyword>
<dbReference type="WBParaSite" id="GPLIN_000941100">
    <property type="protein sequence ID" value="GPLIN_000941100"/>
    <property type="gene ID" value="GPLIN_000941100"/>
</dbReference>
<keyword evidence="5 9" id="KW-0256">Endoplasmic reticulum</keyword>
<reference evidence="11" key="2">
    <citation type="submission" date="2016-06" db="UniProtKB">
        <authorList>
            <consortium name="WormBaseParasite"/>
        </authorList>
    </citation>
    <scope>IDENTIFICATION</scope>
</reference>
<evidence type="ECO:0000256" key="9">
    <source>
        <dbReference type="RuleBase" id="RU368033"/>
    </source>
</evidence>
<comment type="similarity">
    <text evidence="2 9">Belongs to the SPCS2 family.</text>
</comment>
<dbReference type="GO" id="GO:0006465">
    <property type="term" value="P:signal peptide processing"/>
    <property type="evidence" value="ECO:0007669"/>
    <property type="project" value="UniProtKB-UniRule"/>
</dbReference>
<dbReference type="PANTHER" id="PTHR13085:SF0">
    <property type="entry name" value="SIGNAL PEPTIDASE COMPLEX SUBUNIT 2"/>
    <property type="match status" value="1"/>
</dbReference>
<dbReference type="InterPro" id="IPR009582">
    <property type="entry name" value="Spc2/SPCS2"/>
</dbReference>
<feature type="transmembrane region" description="Helical" evidence="9">
    <location>
        <begin position="75"/>
        <end position="95"/>
    </location>
</feature>
<organism evidence="10 11">
    <name type="scientific">Globodera pallida</name>
    <name type="common">Potato cyst nematode worm</name>
    <name type="synonym">Heterodera pallida</name>
    <dbReference type="NCBI Taxonomy" id="36090"/>
    <lineage>
        <taxon>Eukaryota</taxon>
        <taxon>Metazoa</taxon>
        <taxon>Ecdysozoa</taxon>
        <taxon>Nematoda</taxon>
        <taxon>Chromadorea</taxon>
        <taxon>Rhabditida</taxon>
        <taxon>Tylenchina</taxon>
        <taxon>Tylenchomorpha</taxon>
        <taxon>Tylenchoidea</taxon>
        <taxon>Heteroderidae</taxon>
        <taxon>Heteroderinae</taxon>
        <taxon>Globodera</taxon>
    </lineage>
</organism>